<name>A0A5B7HUH1_PORTR</name>
<evidence type="ECO:0000256" key="1">
    <source>
        <dbReference type="SAM" id="MobiDB-lite"/>
    </source>
</evidence>
<organism evidence="2 3">
    <name type="scientific">Portunus trituberculatus</name>
    <name type="common">Swimming crab</name>
    <name type="synonym">Neptunus trituberculatus</name>
    <dbReference type="NCBI Taxonomy" id="210409"/>
    <lineage>
        <taxon>Eukaryota</taxon>
        <taxon>Metazoa</taxon>
        <taxon>Ecdysozoa</taxon>
        <taxon>Arthropoda</taxon>
        <taxon>Crustacea</taxon>
        <taxon>Multicrustacea</taxon>
        <taxon>Malacostraca</taxon>
        <taxon>Eumalacostraca</taxon>
        <taxon>Eucarida</taxon>
        <taxon>Decapoda</taxon>
        <taxon>Pleocyemata</taxon>
        <taxon>Brachyura</taxon>
        <taxon>Eubrachyura</taxon>
        <taxon>Portunoidea</taxon>
        <taxon>Portunidae</taxon>
        <taxon>Portuninae</taxon>
        <taxon>Portunus</taxon>
    </lineage>
</organism>
<proteinExistence type="predicted"/>
<evidence type="ECO:0000313" key="3">
    <source>
        <dbReference type="Proteomes" id="UP000324222"/>
    </source>
</evidence>
<sequence length="69" mass="7646">MKTQKQERRQLPKDKKTVFRATSSSQTLPAVPPVSEHGKTGRKIAGLVLFCLAVGSCGSRSRFTDLLDW</sequence>
<feature type="region of interest" description="Disordered" evidence="1">
    <location>
        <begin position="1"/>
        <end position="38"/>
    </location>
</feature>
<keyword evidence="3" id="KW-1185">Reference proteome</keyword>
<comment type="caution">
    <text evidence="2">The sequence shown here is derived from an EMBL/GenBank/DDBJ whole genome shotgun (WGS) entry which is preliminary data.</text>
</comment>
<evidence type="ECO:0000313" key="2">
    <source>
        <dbReference type="EMBL" id="MPC76671.1"/>
    </source>
</evidence>
<feature type="compositionally biased region" description="Basic and acidic residues" evidence="1">
    <location>
        <begin position="1"/>
        <end position="17"/>
    </location>
</feature>
<protein>
    <submittedName>
        <fullName evidence="2">Uncharacterized protein</fullName>
    </submittedName>
</protein>
<reference evidence="2 3" key="1">
    <citation type="submission" date="2019-05" db="EMBL/GenBank/DDBJ databases">
        <title>Another draft genome of Portunus trituberculatus and its Hox gene families provides insights of decapod evolution.</title>
        <authorList>
            <person name="Jeong J.-H."/>
            <person name="Song I."/>
            <person name="Kim S."/>
            <person name="Choi T."/>
            <person name="Kim D."/>
            <person name="Ryu S."/>
            <person name="Kim W."/>
        </authorList>
    </citation>
    <scope>NUCLEOTIDE SEQUENCE [LARGE SCALE GENOMIC DNA]</scope>
    <source>
        <tissue evidence="2">Muscle</tissue>
    </source>
</reference>
<accession>A0A5B7HUH1</accession>
<dbReference type="Proteomes" id="UP000324222">
    <property type="component" value="Unassembled WGS sequence"/>
</dbReference>
<gene>
    <name evidence="2" type="ORF">E2C01_071095</name>
</gene>
<dbReference type="EMBL" id="VSRR010043923">
    <property type="protein sequence ID" value="MPC76671.1"/>
    <property type="molecule type" value="Genomic_DNA"/>
</dbReference>
<dbReference type="AlphaFoldDB" id="A0A5B7HUH1"/>